<dbReference type="Proteomes" id="UP000036367">
    <property type="component" value="Unassembled WGS sequence"/>
</dbReference>
<comment type="caution">
    <text evidence="1">The sequence shown here is derived from an EMBL/GenBank/DDBJ whole genome shotgun (WGS) entry which is preliminary data.</text>
</comment>
<organism evidence="1 2">
    <name type="scientific">Rhodopirellula islandica</name>
    <dbReference type="NCBI Taxonomy" id="595434"/>
    <lineage>
        <taxon>Bacteria</taxon>
        <taxon>Pseudomonadati</taxon>
        <taxon>Planctomycetota</taxon>
        <taxon>Planctomycetia</taxon>
        <taxon>Pirellulales</taxon>
        <taxon>Pirellulaceae</taxon>
        <taxon>Rhodopirellula</taxon>
    </lineage>
</organism>
<reference evidence="1" key="1">
    <citation type="submission" date="2015-05" db="EMBL/GenBank/DDBJ databases">
        <title>Permanent draft genome of Rhodopirellula islandicus K833.</title>
        <authorList>
            <person name="Kizina J."/>
            <person name="Richter M."/>
            <person name="Glockner F.O."/>
            <person name="Harder J."/>
        </authorList>
    </citation>
    <scope>NUCLEOTIDE SEQUENCE [LARGE SCALE GENOMIC DNA]</scope>
    <source>
        <strain evidence="1">K833</strain>
    </source>
</reference>
<protein>
    <submittedName>
        <fullName evidence="1">Uncharacterized protein</fullName>
    </submittedName>
</protein>
<keyword evidence="2" id="KW-1185">Reference proteome</keyword>
<dbReference type="AlphaFoldDB" id="A0A0J1EBX7"/>
<accession>A0A0J1EBX7</accession>
<evidence type="ECO:0000313" key="1">
    <source>
        <dbReference type="EMBL" id="KLU03084.1"/>
    </source>
</evidence>
<dbReference type="PATRIC" id="fig|595434.4.peg.4605"/>
<evidence type="ECO:0000313" key="2">
    <source>
        <dbReference type="Proteomes" id="UP000036367"/>
    </source>
</evidence>
<dbReference type="STRING" id="595434.RISK_004850"/>
<gene>
    <name evidence="1" type="ORF">RISK_004850</name>
</gene>
<proteinExistence type="predicted"/>
<name>A0A0J1EBX7_RHOIS</name>
<sequence length="45" mass="4964">MRGRNLDADRSARDRIQMGFGTALSIVVNQHLGHIPFTNQLDGIA</sequence>
<dbReference type="EMBL" id="LECT01000041">
    <property type="protein sequence ID" value="KLU03084.1"/>
    <property type="molecule type" value="Genomic_DNA"/>
</dbReference>